<evidence type="ECO:0000313" key="8">
    <source>
        <dbReference type="EMBL" id="PXV71323.1"/>
    </source>
</evidence>
<dbReference type="Proteomes" id="UP000248330">
    <property type="component" value="Unassembled WGS sequence"/>
</dbReference>
<dbReference type="GO" id="GO:0006707">
    <property type="term" value="P:cholesterol catabolic process"/>
    <property type="evidence" value="ECO:0007669"/>
    <property type="project" value="TreeGrafter"/>
</dbReference>
<comment type="similarity">
    <text evidence="1 7">Belongs to the cytochrome P450 family.</text>
</comment>
<keyword evidence="5 7" id="KW-0408">Iron</keyword>
<dbReference type="PANTHER" id="PTHR46696">
    <property type="entry name" value="P450, PUTATIVE (EUROFUNG)-RELATED"/>
    <property type="match status" value="1"/>
</dbReference>
<dbReference type="Gene3D" id="1.10.630.10">
    <property type="entry name" value="Cytochrome P450"/>
    <property type="match status" value="1"/>
</dbReference>
<name>A0A318EET6_9GAMM</name>
<dbReference type="SUPFAM" id="SSF48264">
    <property type="entry name" value="Cytochrome P450"/>
    <property type="match status" value="1"/>
</dbReference>
<proteinExistence type="inferred from homology"/>
<keyword evidence="9" id="KW-1185">Reference proteome</keyword>
<sequence>MSTELSWDPYNTELTKNPYPTYKRLREEAPLYYNEEHDFYAVSHFADIESTLRDKELFSSRHGDILEFIKAKSVMPDSVFIHQDPPKHTAYRALMQRIITPKRMAAVEADIRKLCARSLDPLVGGDRFDFITNLGAEMPMRAVSMLLGIPEKDQEAIRQSVDDRIRTEAGKPLDIEHNKKLQDEALSGFDEYIAWREKNPSDDMMTELLQAEFKDPTGETRRLTRDEITNIVNVIAGAGNETTNRLIGWMGKTLSEHPDQRRDVAKNLALVPQTVEEVLRFEPPGPFLAREVMRDIELHGKKVPKGAVMMLLVAAGNRDERRFVNGDTFNIHREARPHMTFGQGIHVCIGAPLARLEGRVALEEILKRFPDWEVDLDHAVLSSTSSVRGWDSLPAWIGSKPKNATYSVPKAAEPAPAPAPAAAASAEVTLEGTWNVVVKGPTGPQPATLVLERSGDKITGAQTGQGSTSPIADFKKDGNAIYWCNHITKPMKMKVEFKGELSGNTITGKAKAGFMGSYPFTATKA</sequence>
<dbReference type="GO" id="GO:0008395">
    <property type="term" value="F:steroid hydroxylase activity"/>
    <property type="evidence" value="ECO:0007669"/>
    <property type="project" value="TreeGrafter"/>
</dbReference>
<keyword evidence="2 7" id="KW-0349">Heme</keyword>
<dbReference type="PRINTS" id="PR00385">
    <property type="entry name" value="P450"/>
</dbReference>
<dbReference type="FunFam" id="1.10.630.10:FF:000018">
    <property type="entry name" value="Cytochrome P450 monooxygenase"/>
    <property type="match status" value="1"/>
</dbReference>
<evidence type="ECO:0000256" key="6">
    <source>
        <dbReference type="ARBA" id="ARBA00023033"/>
    </source>
</evidence>
<dbReference type="GO" id="GO:0020037">
    <property type="term" value="F:heme binding"/>
    <property type="evidence" value="ECO:0007669"/>
    <property type="project" value="InterPro"/>
</dbReference>
<dbReference type="GO" id="GO:0036199">
    <property type="term" value="F:cholest-4-en-3-one 26-monooxygenase activity"/>
    <property type="evidence" value="ECO:0007669"/>
    <property type="project" value="TreeGrafter"/>
</dbReference>
<dbReference type="InterPro" id="IPR002397">
    <property type="entry name" value="Cyt_P450_B"/>
</dbReference>
<evidence type="ECO:0000256" key="5">
    <source>
        <dbReference type="ARBA" id="ARBA00023004"/>
    </source>
</evidence>
<protein>
    <submittedName>
        <fullName evidence="8">Cytochrome P450</fullName>
    </submittedName>
</protein>
<gene>
    <name evidence="8" type="ORF">C8D93_101368</name>
</gene>
<evidence type="ECO:0000256" key="4">
    <source>
        <dbReference type="ARBA" id="ARBA00023002"/>
    </source>
</evidence>
<dbReference type="OrthoDB" id="7052847at2"/>
<dbReference type="PROSITE" id="PS00086">
    <property type="entry name" value="CYTOCHROME_P450"/>
    <property type="match status" value="1"/>
</dbReference>
<dbReference type="InterPro" id="IPR001128">
    <property type="entry name" value="Cyt_P450"/>
</dbReference>
<keyword evidence="3 7" id="KW-0479">Metal-binding</keyword>
<reference evidence="8 9" key="1">
    <citation type="submission" date="2018-04" db="EMBL/GenBank/DDBJ databases">
        <title>Genomic Encyclopedia of Type Strains, Phase IV (KMG-IV): sequencing the most valuable type-strain genomes for metagenomic binning, comparative biology and taxonomic classification.</title>
        <authorList>
            <person name="Goeker M."/>
        </authorList>
    </citation>
    <scope>NUCLEOTIDE SEQUENCE [LARGE SCALE GENOMIC DNA]</scope>
    <source>
        <strain evidence="8 9">DSM 104150</strain>
    </source>
</reference>
<keyword evidence="4 7" id="KW-0560">Oxidoreductase</keyword>
<dbReference type="PANTHER" id="PTHR46696:SF4">
    <property type="entry name" value="BIOTIN BIOSYNTHESIS CYTOCHROME P450"/>
    <property type="match status" value="1"/>
</dbReference>
<dbReference type="InterPro" id="IPR017972">
    <property type="entry name" value="Cyt_P450_CS"/>
</dbReference>
<comment type="caution">
    <text evidence="8">The sequence shown here is derived from an EMBL/GenBank/DDBJ whole genome shotgun (WGS) entry which is preliminary data.</text>
</comment>
<dbReference type="Pfam" id="PF00067">
    <property type="entry name" value="p450"/>
    <property type="match status" value="1"/>
</dbReference>
<accession>A0A318EET6</accession>
<dbReference type="InterPro" id="IPR036396">
    <property type="entry name" value="Cyt_P450_sf"/>
</dbReference>
<dbReference type="GO" id="GO:0005506">
    <property type="term" value="F:iron ion binding"/>
    <property type="evidence" value="ECO:0007669"/>
    <property type="project" value="InterPro"/>
</dbReference>
<evidence type="ECO:0000256" key="3">
    <source>
        <dbReference type="ARBA" id="ARBA00022723"/>
    </source>
</evidence>
<evidence type="ECO:0000313" key="9">
    <source>
        <dbReference type="Proteomes" id="UP000248330"/>
    </source>
</evidence>
<evidence type="ECO:0000256" key="7">
    <source>
        <dbReference type="RuleBase" id="RU000461"/>
    </source>
</evidence>
<evidence type="ECO:0000256" key="2">
    <source>
        <dbReference type="ARBA" id="ARBA00022617"/>
    </source>
</evidence>
<dbReference type="AlphaFoldDB" id="A0A318EET6"/>
<dbReference type="CDD" id="cd11078">
    <property type="entry name" value="CYP130-like"/>
    <property type="match status" value="1"/>
</dbReference>
<organism evidence="8 9">
    <name type="scientific">Sinimarinibacterium flocculans</name>
    <dbReference type="NCBI Taxonomy" id="985250"/>
    <lineage>
        <taxon>Bacteria</taxon>
        <taxon>Pseudomonadati</taxon>
        <taxon>Pseudomonadota</taxon>
        <taxon>Gammaproteobacteria</taxon>
        <taxon>Nevskiales</taxon>
        <taxon>Nevskiaceae</taxon>
        <taxon>Sinimarinibacterium</taxon>
    </lineage>
</organism>
<evidence type="ECO:0000256" key="1">
    <source>
        <dbReference type="ARBA" id="ARBA00010617"/>
    </source>
</evidence>
<dbReference type="EMBL" id="QICN01000001">
    <property type="protein sequence ID" value="PXV71323.1"/>
    <property type="molecule type" value="Genomic_DNA"/>
</dbReference>
<keyword evidence="6 7" id="KW-0503">Monooxygenase</keyword>
<dbReference type="PRINTS" id="PR00359">
    <property type="entry name" value="BP450"/>
</dbReference>